<keyword evidence="2" id="KW-1185">Reference proteome</keyword>
<gene>
    <name evidence="1" type="ORF">BO87DRAFT_380928</name>
</gene>
<dbReference type="RefSeq" id="XP_025474467.1">
    <property type="nucleotide sequence ID" value="XM_025624406.1"/>
</dbReference>
<reference evidence="1" key="1">
    <citation type="submission" date="2016-12" db="EMBL/GenBank/DDBJ databases">
        <title>The genomes of Aspergillus section Nigri reveals drivers in fungal speciation.</title>
        <authorList>
            <consortium name="DOE Joint Genome Institute"/>
            <person name="Vesth T.C."/>
            <person name="Nybo J."/>
            <person name="Theobald S."/>
            <person name="Brandl J."/>
            <person name="Frisvad J.C."/>
            <person name="Nielsen K.F."/>
            <person name="Lyhne E.K."/>
            <person name="Kogle M.E."/>
            <person name="Kuo A."/>
            <person name="Riley R."/>
            <person name="Clum A."/>
            <person name="Nolan M."/>
            <person name="Lipzen A."/>
            <person name="Salamov A."/>
            <person name="Henrissat B."/>
            <person name="Wiebenga A."/>
            <person name="De Vries R.P."/>
            <person name="Grigoriev I.V."/>
            <person name="Mortensen U.H."/>
            <person name="Andersen M.R."/>
            <person name="Baker S.E."/>
        </authorList>
    </citation>
    <scope>NUCLEOTIDE SEQUENCE [LARGE SCALE GENOMIC DNA]</scope>
    <source>
        <strain evidence="1">CBS 115656</strain>
    </source>
</reference>
<evidence type="ECO:0000313" key="1">
    <source>
        <dbReference type="EMBL" id="PYH28989.1"/>
    </source>
</evidence>
<dbReference type="OrthoDB" id="10426428at2759"/>
<name>A0A318Y579_ASPNB</name>
<evidence type="ECO:0000313" key="2">
    <source>
        <dbReference type="Proteomes" id="UP000247647"/>
    </source>
</evidence>
<proteinExistence type="predicted"/>
<dbReference type="Proteomes" id="UP000247647">
    <property type="component" value="Unassembled WGS sequence"/>
</dbReference>
<protein>
    <submittedName>
        <fullName evidence="1">Uncharacterized protein</fullName>
    </submittedName>
</protein>
<organism evidence="1 2">
    <name type="scientific">Aspergillus neoniger (strain CBS 115656)</name>
    <dbReference type="NCBI Taxonomy" id="1448310"/>
    <lineage>
        <taxon>Eukaryota</taxon>
        <taxon>Fungi</taxon>
        <taxon>Dikarya</taxon>
        <taxon>Ascomycota</taxon>
        <taxon>Pezizomycotina</taxon>
        <taxon>Eurotiomycetes</taxon>
        <taxon>Eurotiomycetidae</taxon>
        <taxon>Eurotiales</taxon>
        <taxon>Aspergillaceae</taxon>
        <taxon>Aspergillus</taxon>
        <taxon>Aspergillus subgen. Circumdati</taxon>
    </lineage>
</organism>
<accession>A0A318Y579</accession>
<sequence length="72" mass="7818">MTATRQATPGELQPQFACLEGNEWKVAHQHVNQTNSVQLNSPQLTDAGCRCSSTHISDLRLPDAGCLSPQDL</sequence>
<dbReference type="EMBL" id="KZ821500">
    <property type="protein sequence ID" value="PYH28989.1"/>
    <property type="molecule type" value="Genomic_DNA"/>
</dbReference>
<dbReference type="GeneID" id="37126862"/>
<dbReference type="AlphaFoldDB" id="A0A318Y579"/>